<proteinExistence type="predicted"/>
<dbReference type="Proteomes" id="UP001281147">
    <property type="component" value="Unassembled WGS sequence"/>
</dbReference>
<reference evidence="1" key="1">
    <citation type="submission" date="2023-07" db="EMBL/GenBank/DDBJ databases">
        <title>Black Yeasts Isolated from many extreme environments.</title>
        <authorList>
            <person name="Coleine C."/>
            <person name="Stajich J.E."/>
            <person name="Selbmann L."/>
        </authorList>
    </citation>
    <scope>NUCLEOTIDE SEQUENCE</scope>
    <source>
        <strain evidence="1">CCFEE 5714</strain>
    </source>
</reference>
<sequence length="132" mass="14234">MQNFESFTTTYSPAQIHQLIESLQTVQPRNAETVTPSATDFLVHRADSAERGPADDELATLAGEMPQLARFFIPNLSRFPENITTISLSVDDLVKRCYDVGYANMGSNDVPNLKTPPNAASSMTASVGVAAA</sequence>
<comment type="caution">
    <text evidence="1">The sequence shown here is derived from an EMBL/GenBank/DDBJ whole genome shotgun (WGS) entry which is preliminary data.</text>
</comment>
<evidence type="ECO:0000313" key="1">
    <source>
        <dbReference type="EMBL" id="KAK3720997.1"/>
    </source>
</evidence>
<accession>A0ACC3NPT7</accession>
<name>A0ACC3NPT7_9PEZI</name>
<organism evidence="1 2">
    <name type="scientific">Vermiconidia calcicola</name>
    <dbReference type="NCBI Taxonomy" id="1690605"/>
    <lineage>
        <taxon>Eukaryota</taxon>
        <taxon>Fungi</taxon>
        <taxon>Dikarya</taxon>
        <taxon>Ascomycota</taxon>
        <taxon>Pezizomycotina</taxon>
        <taxon>Dothideomycetes</taxon>
        <taxon>Dothideomycetidae</taxon>
        <taxon>Mycosphaerellales</taxon>
        <taxon>Extremaceae</taxon>
        <taxon>Vermiconidia</taxon>
    </lineage>
</organism>
<evidence type="ECO:0000313" key="2">
    <source>
        <dbReference type="Proteomes" id="UP001281147"/>
    </source>
</evidence>
<dbReference type="EMBL" id="JAUTXU010000019">
    <property type="protein sequence ID" value="KAK3720997.1"/>
    <property type="molecule type" value="Genomic_DNA"/>
</dbReference>
<gene>
    <name evidence="1" type="ORF">LTR37_003287</name>
</gene>
<keyword evidence="2" id="KW-1185">Reference proteome</keyword>
<protein>
    <submittedName>
        <fullName evidence="1">Uncharacterized protein</fullName>
    </submittedName>
</protein>